<evidence type="ECO:0000313" key="2">
    <source>
        <dbReference type="EMBL" id="KAF5343981.1"/>
    </source>
</evidence>
<dbReference type="Proteomes" id="UP000559256">
    <property type="component" value="Unassembled WGS sequence"/>
</dbReference>
<sequence>MPHNLGQCARTINWFLTAPLQTPTEFAKFAITFRMFIDFRAIPKEYLDLIHKNLSLLLFLSRLVLPMYHIPNHLTQTRVHSSDLAPTHGNPRSSFRSTRPPISRFSSWSSVSASDLNSILDETTLPTVSTVQYAASLCVRSETDLVVPFGSLFSNRKTILTLARYPLCQDYMFSISRNVSPEVLAQNGIFRTPFSVYTDRTHAVYLQTTEAGPRSEYIRHGAISGIGMLLANAVKARMSVWKAGGDISQIEGEFIFGPDFQCSYVHRMRYTRSHDPILDVVRAAAIDMDGPILQFSDDSLSNEPSGSSQNSSRQLLLAVSRDVLCIMSLVFGTRQRYR</sequence>
<name>A0A8H5CN69_9AGAR</name>
<dbReference type="EMBL" id="JAACJM010000130">
    <property type="protein sequence ID" value="KAF5343981.1"/>
    <property type="molecule type" value="Genomic_DNA"/>
</dbReference>
<proteinExistence type="predicted"/>
<dbReference type="AlphaFoldDB" id="A0A8H5CN69"/>
<protein>
    <submittedName>
        <fullName evidence="2">Uncharacterized protein</fullName>
    </submittedName>
</protein>
<comment type="caution">
    <text evidence="2">The sequence shown here is derived from an EMBL/GenBank/DDBJ whole genome shotgun (WGS) entry which is preliminary data.</text>
</comment>
<dbReference type="OrthoDB" id="40334at2759"/>
<reference evidence="2 3" key="1">
    <citation type="journal article" date="2020" name="ISME J.">
        <title>Uncovering the hidden diversity of litter-decomposition mechanisms in mushroom-forming fungi.</title>
        <authorList>
            <person name="Floudas D."/>
            <person name="Bentzer J."/>
            <person name="Ahren D."/>
            <person name="Johansson T."/>
            <person name="Persson P."/>
            <person name="Tunlid A."/>
        </authorList>
    </citation>
    <scope>NUCLEOTIDE SEQUENCE [LARGE SCALE GENOMIC DNA]</scope>
    <source>
        <strain evidence="2 3">CBS 291.85</strain>
    </source>
</reference>
<accession>A0A8H5CN69</accession>
<evidence type="ECO:0000256" key="1">
    <source>
        <dbReference type="SAM" id="MobiDB-lite"/>
    </source>
</evidence>
<organism evidence="2 3">
    <name type="scientific">Tetrapyrgos nigripes</name>
    <dbReference type="NCBI Taxonomy" id="182062"/>
    <lineage>
        <taxon>Eukaryota</taxon>
        <taxon>Fungi</taxon>
        <taxon>Dikarya</taxon>
        <taxon>Basidiomycota</taxon>
        <taxon>Agaricomycotina</taxon>
        <taxon>Agaricomycetes</taxon>
        <taxon>Agaricomycetidae</taxon>
        <taxon>Agaricales</taxon>
        <taxon>Marasmiineae</taxon>
        <taxon>Marasmiaceae</taxon>
        <taxon>Tetrapyrgos</taxon>
    </lineage>
</organism>
<keyword evidence="3" id="KW-1185">Reference proteome</keyword>
<feature type="region of interest" description="Disordered" evidence="1">
    <location>
        <begin position="81"/>
        <end position="107"/>
    </location>
</feature>
<evidence type="ECO:0000313" key="3">
    <source>
        <dbReference type="Proteomes" id="UP000559256"/>
    </source>
</evidence>
<gene>
    <name evidence="2" type="ORF">D9758_012901</name>
</gene>